<proteinExistence type="predicted"/>
<evidence type="ECO:0000313" key="2">
    <source>
        <dbReference type="Proteomes" id="UP000293089"/>
    </source>
</evidence>
<keyword evidence="2" id="KW-1185">Reference proteome</keyword>
<evidence type="ECO:0000313" key="1">
    <source>
        <dbReference type="EMBL" id="TAA16948.1"/>
    </source>
</evidence>
<comment type="caution">
    <text evidence="1">The sequence shown here is derived from an EMBL/GenBank/DDBJ whole genome shotgun (WGS) entry which is preliminary data.</text>
</comment>
<dbReference type="EMBL" id="SHME01000006">
    <property type="protein sequence ID" value="TAA16948.1"/>
    <property type="molecule type" value="Genomic_DNA"/>
</dbReference>
<name>A0ABY1W9U0_9GAMM</name>
<protein>
    <submittedName>
        <fullName evidence="1">Uncharacterized protein</fullName>
    </submittedName>
</protein>
<reference evidence="1 2" key="1">
    <citation type="submission" date="2019-02" db="EMBL/GenBank/DDBJ databases">
        <title>WGS of Pseudoxanthomonas species novum from clinical isolates.</title>
        <authorList>
            <person name="Bernier A.-M."/>
            <person name="Bernard K."/>
            <person name="Vachon A."/>
        </authorList>
    </citation>
    <scope>NUCLEOTIDE SEQUENCE [LARGE SCALE GENOMIC DNA]</scope>
    <source>
        <strain evidence="2">NML 170316</strain>
    </source>
</reference>
<dbReference type="RefSeq" id="WP_130531056.1">
    <property type="nucleotide sequence ID" value="NZ_SHMD01000004.1"/>
</dbReference>
<accession>A0ABY1W9U0</accession>
<sequence length="110" mass="12085">MTLPEGFRWAPRCHLSKVDDGLFMDGEQVACLIDKVGGGWFAVLRPPGRTIHDPAIIRHCTSFEAGKRGCELWAIKHEARLRAAVAVVIANRPHHNGAGRWELPGKKAPG</sequence>
<organism evidence="1 2">
    <name type="scientific">Pseudoxanthomonas winnipegensis</name>
    <dbReference type="NCBI Taxonomy" id="2480810"/>
    <lineage>
        <taxon>Bacteria</taxon>
        <taxon>Pseudomonadati</taxon>
        <taxon>Pseudomonadota</taxon>
        <taxon>Gammaproteobacteria</taxon>
        <taxon>Lysobacterales</taxon>
        <taxon>Lysobacteraceae</taxon>
        <taxon>Pseudoxanthomonas</taxon>
    </lineage>
</organism>
<dbReference type="Proteomes" id="UP000293089">
    <property type="component" value="Unassembled WGS sequence"/>
</dbReference>
<gene>
    <name evidence="1" type="ORF">EA658_18000</name>
</gene>